<evidence type="ECO:0008006" key="4">
    <source>
        <dbReference type="Google" id="ProtNLM"/>
    </source>
</evidence>
<keyword evidence="3" id="KW-1185">Reference proteome</keyword>
<dbReference type="InterPro" id="IPR015915">
    <property type="entry name" value="Kelch-typ_b-propeller"/>
</dbReference>
<dbReference type="SUPFAM" id="SSF50965">
    <property type="entry name" value="Galactose oxidase, central domain"/>
    <property type="match status" value="1"/>
</dbReference>
<dbReference type="RefSeq" id="WP_044247460.1">
    <property type="nucleotide sequence ID" value="NZ_ASRX01000060.1"/>
</dbReference>
<reference evidence="2 3" key="1">
    <citation type="submission" date="2013-05" db="EMBL/GenBank/DDBJ databases">
        <title>Genome assembly of Chondromyces apiculatus DSM 436.</title>
        <authorList>
            <person name="Sharma G."/>
            <person name="Khatri I."/>
            <person name="Kaur C."/>
            <person name="Mayilraj S."/>
            <person name="Subramanian S."/>
        </authorList>
    </citation>
    <scope>NUCLEOTIDE SEQUENCE [LARGE SCALE GENOMIC DNA]</scope>
    <source>
        <strain evidence="2 3">DSM 436</strain>
    </source>
</reference>
<evidence type="ECO:0000313" key="3">
    <source>
        <dbReference type="Proteomes" id="UP000019678"/>
    </source>
</evidence>
<dbReference type="Gene3D" id="2.120.10.80">
    <property type="entry name" value="Kelch-type beta propeller"/>
    <property type="match status" value="1"/>
</dbReference>
<gene>
    <name evidence="2" type="ORF">CAP_7083</name>
</gene>
<dbReference type="Proteomes" id="UP000019678">
    <property type="component" value="Unassembled WGS sequence"/>
</dbReference>
<keyword evidence="1" id="KW-0732">Signal</keyword>
<name>A0A017T1N5_9BACT</name>
<comment type="caution">
    <text evidence="2">The sequence shown here is derived from an EMBL/GenBank/DDBJ whole genome shotgun (WGS) entry which is preliminary data.</text>
</comment>
<sequence>MTLRLLRFLAAASCLLAAACGDDETRTLTLDIVTGHETTALRDDPPVVDVQIVATDTTGAAVATASAPPGGTFDFGDLATDVPLTFDLTGTDATGAPVVRGRSLSGIVLGQIQSDALPLFVQRLGAWSRPPDTLPSTRLGAVAVSIAERYLALTGGAFEGDDDPDSSLAYDLLGWYGDRAVPLPRVPRSAISRGTAMLAIDDSGATRIDFASGVVTEISPPEGLTFADVAGGVPLEAADGRTFLVGATRPEAPTTAVLVVDADGSLRAASLAAPRVAAAAVWLDGVGLVIAGGNATAPGVEVLAAEATTATSRPFPPDPTAGAGAVVGGLGDVVLIGGLLPGGTPAPTRRLAPACATDCAPAPLDTALLPAPLADVRAYAFPAGRALALGTDATPDAGAHTRSFLLDLITGAASELPLREPRAGASVIPAPNGTLALLGGVLDDGSPALTLEMLFPE</sequence>
<accession>A0A017T1N5</accession>
<dbReference type="OrthoDB" id="5494741at2"/>
<feature type="chain" id="PRO_5001499861" description="Lipoprotein" evidence="1">
    <location>
        <begin position="20"/>
        <end position="457"/>
    </location>
</feature>
<evidence type="ECO:0000256" key="1">
    <source>
        <dbReference type="SAM" id="SignalP"/>
    </source>
</evidence>
<dbReference type="PROSITE" id="PS51257">
    <property type="entry name" value="PROKAR_LIPOPROTEIN"/>
    <property type="match status" value="1"/>
</dbReference>
<protein>
    <recommendedName>
        <fullName evidence="4">Lipoprotein</fullName>
    </recommendedName>
</protein>
<organism evidence="2 3">
    <name type="scientific">Chondromyces apiculatus DSM 436</name>
    <dbReference type="NCBI Taxonomy" id="1192034"/>
    <lineage>
        <taxon>Bacteria</taxon>
        <taxon>Pseudomonadati</taxon>
        <taxon>Myxococcota</taxon>
        <taxon>Polyangia</taxon>
        <taxon>Polyangiales</taxon>
        <taxon>Polyangiaceae</taxon>
        <taxon>Chondromyces</taxon>
    </lineage>
</organism>
<dbReference type="AlphaFoldDB" id="A0A017T1N5"/>
<feature type="signal peptide" evidence="1">
    <location>
        <begin position="1"/>
        <end position="19"/>
    </location>
</feature>
<evidence type="ECO:0000313" key="2">
    <source>
        <dbReference type="EMBL" id="EYF02461.1"/>
    </source>
</evidence>
<dbReference type="InterPro" id="IPR011043">
    <property type="entry name" value="Gal_Oxase/kelch_b-propeller"/>
</dbReference>
<dbReference type="EMBL" id="ASRX01000060">
    <property type="protein sequence ID" value="EYF02461.1"/>
    <property type="molecule type" value="Genomic_DNA"/>
</dbReference>
<proteinExistence type="predicted"/>